<dbReference type="RefSeq" id="WP_173200425.1">
    <property type="nucleotide sequence ID" value="NZ_JABFCX010000003.1"/>
</dbReference>
<dbReference type="Proteomes" id="UP000536835">
    <property type="component" value="Unassembled WGS sequence"/>
</dbReference>
<organism evidence="2 3">
    <name type="scientific">Parvularcula mediterranea</name>
    <dbReference type="NCBI Taxonomy" id="2732508"/>
    <lineage>
        <taxon>Bacteria</taxon>
        <taxon>Pseudomonadati</taxon>
        <taxon>Pseudomonadota</taxon>
        <taxon>Alphaproteobacteria</taxon>
        <taxon>Parvularculales</taxon>
        <taxon>Parvularculaceae</taxon>
        <taxon>Parvularcula</taxon>
    </lineage>
</organism>
<keyword evidence="1" id="KW-1133">Transmembrane helix</keyword>
<accession>A0A7Y3RN93</accession>
<evidence type="ECO:0000313" key="3">
    <source>
        <dbReference type="Proteomes" id="UP000536835"/>
    </source>
</evidence>
<keyword evidence="1" id="KW-0472">Membrane</keyword>
<protein>
    <submittedName>
        <fullName evidence="2">Uncharacterized protein</fullName>
    </submittedName>
</protein>
<proteinExistence type="predicted"/>
<comment type="caution">
    <text evidence="2">The sequence shown here is derived from an EMBL/GenBank/DDBJ whole genome shotgun (WGS) entry which is preliminary data.</text>
</comment>
<dbReference type="EMBL" id="JABFCX010000003">
    <property type="protein sequence ID" value="NNU17218.1"/>
    <property type="molecule type" value="Genomic_DNA"/>
</dbReference>
<keyword evidence="3" id="KW-1185">Reference proteome</keyword>
<evidence type="ECO:0000313" key="2">
    <source>
        <dbReference type="EMBL" id="NNU17218.1"/>
    </source>
</evidence>
<name>A0A7Y3RN93_9PROT</name>
<evidence type="ECO:0000256" key="1">
    <source>
        <dbReference type="SAM" id="Phobius"/>
    </source>
</evidence>
<sequence>MTDSPEMPASPIPVGVAKAIALGLGLLLLGGTAVLITLLVTRPAVTQQSDISAIELQVGEKVSHVSHSDGKALFLIEGPEGEQRVLLLNLATGARTEIPVLAALTDM</sequence>
<keyword evidence="1" id="KW-0812">Transmembrane</keyword>
<dbReference type="AlphaFoldDB" id="A0A7Y3RN93"/>
<gene>
    <name evidence="2" type="ORF">HK107_12875</name>
</gene>
<reference evidence="2 3" key="1">
    <citation type="submission" date="2020-05" db="EMBL/GenBank/DDBJ databases">
        <title>Parvularcula mediterraneae sp. nov., isolated from polypropylene straw from shallow seawater of the seashore of Laganas in Zakynthos island, Greece.</title>
        <authorList>
            <person name="Szabo I."/>
            <person name="Al-Omari J."/>
            <person name="Rado J."/>
            <person name="Szerdahelyi G.S."/>
        </authorList>
    </citation>
    <scope>NUCLEOTIDE SEQUENCE [LARGE SCALE GENOMIC DNA]</scope>
    <source>
        <strain evidence="2 3">ZS-1/3</strain>
    </source>
</reference>
<feature type="transmembrane region" description="Helical" evidence="1">
    <location>
        <begin position="20"/>
        <end position="40"/>
    </location>
</feature>